<protein>
    <submittedName>
        <fullName evidence="2">Uncharacterized protein</fullName>
    </submittedName>
</protein>
<feature type="chain" id="PRO_5017482268" evidence="1">
    <location>
        <begin position="24"/>
        <end position="168"/>
    </location>
</feature>
<dbReference type="Proteomes" id="UP000265419">
    <property type="component" value="Unassembled WGS sequence"/>
</dbReference>
<name>A0A399JB85_9MICC</name>
<organism evidence="2 3">
    <name type="scientific">Galactobacter valiniphilus</name>
    <dbReference type="NCBI Taxonomy" id="2676122"/>
    <lineage>
        <taxon>Bacteria</taxon>
        <taxon>Bacillati</taxon>
        <taxon>Actinomycetota</taxon>
        <taxon>Actinomycetes</taxon>
        <taxon>Micrococcales</taxon>
        <taxon>Micrococcaceae</taxon>
        <taxon>Galactobacter</taxon>
    </lineage>
</organism>
<accession>A0A399JB85</accession>
<feature type="signal peptide" evidence="1">
    <location>
        <begin position="1"/>
        <end position="23"/>
    </location>
</feature>
<dbReference type="RefSeq" id="WP_119424612.1">
    <property type="nucleotide sequence ID" value="NZ_QQXK01000013.1"/>
</dbReference>
<proteinExistence type="predicted"/>
<comment type="caution">
    <text evidence="2">The sequence shown here is derived from an EMBL/GenBank/DDBJ whole genome shotgun (WGS) entry which is preliminary data.</text>
</comment>
<keyword evidence="1" id="KW-0732">Signal</keyword>
<evidence type="ECO:0000313" key="3">
    <source>
        <dbReference type="Proteomes" id="UP000265419"/>
    </source>
</evidence>
<reference evidence="2 3" key="1">
    <citation type="submission" date="2018-07" db="EMBL/GenBank/DDBJ databases">
        <title>Arthrobacter sp. nov., isolated from raw cow's milk with high bacterial count.</title>
        <authorList>
            <person name="Hahne J."/>
            <person name="Isele D."/>
            <person name="Lipski A."/>
        </authorList>
    </citation>
    <scope>NUCLEOTIDE SEQUENCE [LARGE SCALE GENOMIC DNA]</scope>
    <source>
        <strain evidence="2 3">JZ R-35</strain>
    </source>
</reference>
<gene>
    <name evidence="2" type="ORF">DWB68_07955</name>
</gene>
<sequence>MRRRAVFLAAALSAALLASPVAAASAAPSPAAATVLRTTVTPDPSWKSVTSTYLTKVLTGTQGASKKAGAKPLAKDVAGTAALMRAYAKKDTAYLAKQPASFKITVKLKKRTPAEAQALEASTLAAMKSSGALKKFSSKRLSKLSLVVYTRFDASGKPTALTLWMSAR</sequence>
<keyword evidence="3" id="KW-1185">Reference proteome</keyword>
<evidence type="ECO:0000256" key="1">
    <source>
        <dbReference type="SAM" id="SignalP"/>
    </source>
</evidence>
<evidence type="ECO:0000313" key="2">
    <source>
        <dbReference type="EMBL" id="RII42320.1"/>
    </source>
</evidence>
<dbReference type="EMBL" id="QQXK01000013">
    <property type="protein sequence ID" value="RII42320.1"/>
    <property type="molecule type" value="Genomic_DNA"/>
</dbReference>
<dbReference type="AlphaFoldDB" id="A0A399JB85"/>